<dbReference type="Pfam" id="PF13442">
    <property type="entry name" value="Cytochrome_CBB3"/>
    <property type="match status" value="1"/>
</dbReference>
<dbReference type="InterPro" id="IPR051459">
    <property type="entry name" value="Cytochrome_c-type_DH"/>
</dbReference>
<dbReference type="Proteomes" id="UP000323866">
    <property type="component" value="Unassembled WGS sequence"/>
</dbReference>
<dbReference type="PANTHER" id="PTHR35008:SF4">
    <property type="entry name" value="BLL4482 PROTEIN"/>
    <property type="match status" value="1"/>
</dbReference>
<evidence type="ECO:0000256" key="3">
    <source>
        <dbReference type="ARBA" id="ARBA00023004"/>
    </source>
</evidence>
<dbReference type="GO" id="GO:0009055">
    <property type="term" value="F:electron transfer activity"/>
    <property type="evidence" value="ECO:0007669"/>
    <property type="project" value="InterPro"/>
</dbReference>
<evidence type="ECO:0000313" key="7">
    <source>
        <dbReference type="EMBL" id="KAA6430800.1"/>
    </source>
</evidence>
<proteinExistence type="predicted"/>
<gene>
    <name evidence="7" type="ORF">FOE74_20250</name>
</gene>
<evidence type="ECO:0000256" key="4">
    <source>
        <dbReference type="PROSITE-ProRule" id="PRU00433"/>
    </source>
</evidence>
<dbReference type="GO" id="GO:0020037">
    <property type="term" value="F:heme binding"/>
    <property type="evidence" value="ECO:0007669"/>
    <property type="project" value="InterPro"/>
</dbReference>
<feature type="chain" id="PRO_5024394560" evidence="5">
    <location>
        <begin position="31"/>
        <end position="144"/>
    </location>
</feature>
<keyword evidence="5" id="KW-0732">Signal</keyword>
<dbReference type="GO" id="GO:0046872">
    <property type="term" value="F:metal ion binding"/>
    <property type="evidence" value="ECO:0007669"/>
    <property type="project" value="UniProtKB-KW"/>
</dbReference>
<dbReference type="SUPFAM" id="SSF46626">
    <property type="entry name" value="Cytochrome c"/>
    <property type="match status" value="1"/>
</dbReference>
<dbReference type="OrthoDB" id="9811395at2"/>
<evidence type="ECO:0000256" key="1">
    <source>
        <dbReference type="ARBA" id="ARBA00022617"/>
    </source>
</evidence>
<keyword evidence="3 4" id="KW-0408">Iron</keyword>
<feature type="domain" description="Cytochrome c" evidence="6">
    <location>
        <begin position="35"/>
        <end position="124"/>
    </location>
</feature>
<keyword evidence="2 4" id="KW-0479">Metal-binding</keyword>
<evidence type="ECO:0000259" key="6">
    <source>
        <dbReference type="PROSITE" id="PS51007"/>
    </source>
</evidence>
<keyword evidence="1 4" id="KW-0349">Heme</keyword>
<protein>
    <submittedName>
        <fullName evidence="7">Cytochrome c</fullName>
    </submittedName>
</protein>
<evidence type="ECO:0000256" key="5">
    <source>
        <dbReference type="SAM" id="SignalP"/>
    </source>
</evidence>
<organism evidence="7 8">
    <name type="scientific">Rufibacter glacialis</name>
    <dbReference type="NCBI Taxonomy" id="1259555"/>
    <lineage>
        <taxon>Bacteria</taxon>
        <taxon>Pseudomonadati</taxon>
        <taxon>Bacteroidota</taxon>
        <taxon>Cytophagia</taxon>
        <taxon>Cytophagales</taxon>
        <taxon>Hymenobacteraceae</taxon>
        <taxon>Rufibacter</taxon>
    </lineage>
</organism>
<dbReference type="AlphaFoldDB" id="A0A5M8Q7J5"/>
<evidence type="ECO:0000313" key="8">
    <source>
        <dbReference type="Proteomes" id="UP000323866"/>
    </source>
</evidence>
<name>A0A5M8Q7J5_9BACT</name>
<dbReference type="Gene3D" id="1.10.760.10">
    <property type="entry name" value="Cytochrome c-like domain"/>
    <property type="match status" value="1"/>
</dbReference>
<comment type="caution">
    <text evidence="7">The sequence shown here is derived from an EMBL/GenBank/DDBJ whole genome shotgun (WGS) entry which is preliminary data.</text>
</comment>
<dbReference type="PROSITE" id="PS51257">
    <property type="entry name" value="PROKAR_LIPOPROTEIN"/>
    <property type="match status" value="1"/>
</dbReference>
<dbReference type="PROSITE" id="PS51007">
    <property type="entry name" value="CYTC"/>
    <property type="match status" value="1"/>
</dbReference>
<dbReference type="InterPro" id="IPR009056">
    <property type="entry name" value="Cyt_c-like_dom"/>
</dbReference>
<sequence>MCSWPKQRNSVMSLPKKSLCVLLWVSLSFAGCFTERGDEGELLYGRHCASCHLENGEGLRGVIPPLVNSDYSEKNRDYLACLIRQGIQGPIMVNGKQYNQPMPGNPQLSEADITNIINYLHKEFKSPKERVSFGQVREQVANCP</sequence>
<feature type="signal peptide" evidence="5">
    <location>
        <begin position="1"/>
        <end position="30"/>
    </location>
</feature>
<dbReference type="InterPro" id="IPR036909">
    <property type="entry name" value="Cyt_c-like_dom_sf"/>
</dbReference>
<reference evidence="7 8" key="2">
    <citation type="submission" date="2019-09" db="EMBL/GenBank/DDBJ databases">
        <title>A bacterium isolated from glacier soil.</title>
        <authorList>
            <person name="Liu Q."/>
        </authorList>
    </citation>
    <scope>NUCLEOTIDE SEQUENCE [LARGE SCALE GENOMIC DNA]</scope>
    <source>
        <strain evidence="7 8">MDT1-10-3</strain>
    </source>
</reference>
<evidence type="ECO:0000256" key="2">
    <source>
        <dbReference type="ARBA" id="ARBA00022723"/>
    </source>
</evidence>
<dbReference type="PANTHER" id="PTHR35008">
    <property type="entry name" value="BLL4482 PROTEIN-RELATED"/>
    <property type="match status" value="1"/>
</dbReference>
<reference evidence="7 8" key="1">
    <citation type="submission" date="2019-07" db="EMBL/GenBank/DDBJ databases">
        <authorList>
            <person name="Qu J.-H."/>
        </authorList>
    </citation>
    <scope>NUCLEOTIDE SEQUENCE [LARGE SCALE GENOMIC DNA]</scope>
    <source>
        <strain evidence="7 8">MDT1-10-3</strain>
    </source>
</reference>
<dbReference type="EMBL" id="VKKZ01000025">
    <property type="protein sequence ID" value="KAA6430800.1"/>
    <property type="molecule type" value="Genomic_DNA"/>
</dbReference>
<accession>A0A5M8Q7J5</accession>